<feature type="transmembrane region" description="Helical" evidence="10">
    <location>
        <begin position="101"/>
        <end position="127"/>
    </location>
</feature>
<feature type="transmembrane region" description="Helical" evidence="10">
    <location>
        <begin position="133"/>
        <end position="152"/>
    </location>
</feature>
<dbReference type="Gene3D" id="1.20.1560.10">
    <property type="entry name" value="ABC transporter type 1, transmembrane domain"/>
    <property type="match status" value="1"/>
</dbReference>
<dbReference type="FunFam" id="3.40.50.300:FF:000854">
    <property type="entry name" value="Multidrug ABC transporter ATP-binding protein"/>
    <property type="match status" value="1"/>
</dbReference>
<evidence type="ECO:0000313" key="14">
    <source>
        <dbReference type="Proteomes" id="UP000672038"/>
    </source>
</evidence>
<keyword evidence="14" id="KW-1185">Reference proteome</keyword>
<gene>
    <name evidence="13" type="primary">evbG</name>
    <name evidence="13" type="ORF">LFWB_7390</name>
</gene>
<dbReference type="Pfam" id="PF00664">
    <property type="entry name" value="ABC_membrane"/>
    <property type="match status" value="1"/>
</dbReference>
<name>A0A975IM98_LOWBP</name>
<keyword evidence="3" id="KW-0813">Transport</keyword>
<evidence type="ECO:0000256" key="4">
    <source>
        <dbReference type="ARBA" id="ARBA00022475"/>
    </source>
</evidence>
<dbReference type="EMBL" id="CP054393">
    <property type="protein sequence ID" value="QTX03292.1"/>
    <property type="molecule type" value="Genomic_DNA"/>
</dbReference>
<keyword evidence="4" id="KW-1003">Cell membrane</keyword>
<dbReference type="SUPFAM" id="SSF90123">
    <property type="entry name" value="ABC transporter transmembrane region"/>
    <property type="match status" value="1"/>
</dbReference>
<dbReference type="Proteomes" id="UP000672038">
    <property type="component" value="Chromosome"/>
</dbReference>
<dbReference type="SMART" id="SM00382">
    <property type="entry name" value="AAA"/>
    <property type="match status" value="1"/>
</dbReference>
<comment type="subcellular location">
    <subcellularLocation>
        <location evidence="1">Cell membrane</location>
        <topology evidence="1">Multi-pass membrane protein</topology>
    </subcellularLocation>
</comment>
<dbReference type="GO" id="GO:0016887">
    <property type="term" value="F:ATP hydrolysis activity"/>
    <property type="evidence" value="ECO:0007669"/>
    <property type="project" value="InterPro"/>
</dbReference>
<dbReference type="PROSITE" id="PS50929">
    <property type="entry name" value="ABC_TM1F"/>
    <property type="match status" value="1"/>
</dbReference>
<dbReference type="InterPro" id="IPR003593">
    <property type="entry name" value="AAA+_ATPase"/>
</dbReference>
<dbReference type="SUPFAM" id="SSF52540">
    <property type="entry name" value="P-loop containing nucleoside triphosphate hydrolases"/>
    <property type="match status" value="1"/>
</dbReference>
<comment type="similarity">
    <text evidence="2">Belongs to the ABC transporter superfamily.</text>
</comment>
<dbReference type="PANTHER" id="PTHR43394">
    <property type="entry name" value="ATP-DEPENDENT PERMEASE MDL1, MITOCHONDRIAL"/>
    <property type="match status" value="1"/>
</dbReference>
<feature type="domain" description="ABC transporter" evidence="11">
    <location>
        <begin position="310"/>
        <end position="545"/>
    </location>
</feature>
<dbReference type="GO" id="GO:0015421">
    <property type="term" value="F:ABC-type oligopeptide transporter activity"/>
    <property type="evidence" value="ECO:0007669"/>
    <property type="project" value="TreeGrafter"/>
</dbReference>
<evidence type="ECO:0000256" key="6">
    <source>
        <dbReference type="ARBA" id="ARBA00022741"/>
    </source>
</evidence>
<dbReference type="Gene3D" id="3.40.50.300">
    <property type="entry name" value="P-loop containing nucleotide triphosphate hydrolases"/>
    <property type="match status" value="1"/>
</dbReference>
<feature type="transmembrane region" description="Helical" evidence="10">
    <location>
        <begin position="220"/>
        <end position="241"/>
    </location>
</feature>
<organism evidence="13 14">
    <name type="scientific">Loofah witches'-broom phytoplasma</name>
    <dbReference type="NCBI Taxonomy" id="35773"/>
    <lineage>
        <taxon>Bacteria</taxon>
        <taxon>Bacillati</taxon>
        <taxon>Mycoplasmatota</taxon>
        <taxon>Mollicutes</taxon>
        <taxon>Acholeplasmatales</taxon>
        <taxon>Acholeplasmataceae</taxon>
        <taxon>Candidatus Phytoplasma</taxon>
        <taxon>16SrVIII (Loofah witches'-broom group)</taxon>
    </lineage>
</organism>
<dbReference type="PANTHER" id="PTHR43394:SF1">
    <property type="entry name" value="ATP-BINDING CASSETTE SUB-FAMILY B MEMBER 10, MITOCHONDRIAL"/>
    <property type="match status" value="1"/>
</dbReference>
<feature type="transmembrane region" description="Helical" evidence="10">
    <location>
        <begin position="33"/>
        <end position="55"/>
    </location>
</feature>
<dbReference type="GO" id="GO:0005524">
    <property type="term" value="F:ATP binding"/>
    <property type="evidence" value="ECO:0007669"/>
    <property type="project" value="UniProtKB-KW"/>
</dbReference>
<evidence type="ECO:0000256" key="3">
    <source>
        <dbReference type="ARBA" id="ARBA00022448"/>
    </source>
</evidence>
<evidence type="ECO:0000256" key="1">
    <source>
        <dbReference type="ARBA" id="ARBA00004651"/>
    </source>
</evidence>
<dbReference type="Pfam" id="PF00005">
    <property type="entry name" value="ABC_tran"/>
    <property type="match status" value="1"/>
</dbReference>
<keyword evidence="5 10" id="KW-0812">Transmembrane</keyword>
<dbReference type="InterPro" id="IPR003439">
    <property type="entry name" value="ABC_transporter-like_ATP-bd"/>
</dbReference>
<evidence type="ECO:0000256" key="10">
    <source>
        <dbReference type="SAM" id="Phobius"/>
    </source>
</evidence>
<evidence type="ECO:0000313" key="13">
    <source>
        <dbReference type="EMBL" id="QTX03292.1"/>
    </source>
</evidence>
<keyword evidence="6" id="KW-0547">Nucleotide-binding</keyword>
<keyword evidence="7 13" id="KW-0067">ATP-binding</keyword>
<feature type="domain" description="ABC transmembrane type-1" evidence="12">
    <location>
        <begin position="1"/>
        <end position="276"/>
    </location>
</feature>
<keyword evidence="9 10" id="KW-0472">Membrane</keyword>
<dbReference type="InterPro" id="IPR036640">
    <property type="entry name" value="ABC1_TM_sf"/>
</dbReference>
<evidence type="ECO:0000259" key="11">
    <source>
        <dbReference type="PROSITE" id="PS50893"/>
    </source>
</evidence>
<evidence type="ECO:0000259" key="12">
    <source>
        <dbReference type="PROSITE" id="PS50929"/>
    </source>
</evidence>
<evidence type="ECO:0000256" key="5">
    <source>
        <dbReference type="ARBA" id="ARBA00022692"/>
    </source>
</evidence>
<evidence type="ECO:0000256" key="2">
    <source>
        <dbReference type="ARBA" id="ARBA00005417"/>
    </source>
</evidence>
<dbReference type="KEGG" id="pluf:LFWB_7390"/>
<evidence type="ECO:0000256" key="9">
    <source>
        <dbReference type="ARBA" id="ARBA00023136"/>
    </source>
</evidence>
<dbReference type="InterPro" id="IPR039421">
    <property type="entry name" value="Type_1_exporter"/>
</dbReference>
<feature type="transmembrane region" description="Helical" evidence="10">
    <location>
        <begin position="253"/>
        <end position="274"/>
    </location>
</feature>
<dbReference type="RefSeq" id="WP_246454220.1">
    <property type="nucleotide sequence ID" value="NZ_CP054393.1"/>
</dbReference>
<dbReference type="PROSITE" id="PS50893">
    <property type="entry name" value="ABC_TRANSPORTER_2"/>
    <property type="match status" value="1"/>
</dbReference>
<dbReference type="GO" id="GO:0005886">
    <property type="term" value="C:plasma membrane"/>
    <property type="evidence" value="ECO:0007669"/>
    <property type="project" value="UniProtKB-SubCell"/>
</dbReference>
<keyword evidence="8 10" id="KW-1133">Transmembrane helix</keyword>
<evidence type="ECO:0000256" key="8">
    <source>
        <dbReference type="ARBA" id="ARBA00022989"/>
    </source>
</evidence>
<reference evidence="13" key="1">
    <citation type="submission" date="2020-06" db="EMBL/GenBank/DDBJ databases">
        <title>Complete genome sequence of Candidatus Phytoplasma luffae NCHU2019.</title>
        <authorList>
            <person name="Cho S.-T."/>
            <person name="Tan C.-M."/>
            <person name="Li J.-R."/>
            <person name="Chien Y.-Y."/>
            <person name="Chiu Y.-C."/>
            <person name="Yang J.-Y."/>
            <person name="Kuo C.-H."/>
        </authorList>
    </citation>
    <scope>NUCLEOTIDE SEQUENCE</scope>
    <source>
        <strain evidence="13">NCHU2019</strain>
    </source>
</reference>
<dbReference type="InterPro" id="IPR011527">
    <property type="entry name" value="ABC1_TM_dom"/>
</dbReference>
<protein>
    <submittedName>
        <fullName evidence="13">ABC-type multidrug/protein/lipid transport system ATP-binding and permease protein</fullName>
    </submittedName>
</protein>
<accession>A0A975IM98</accession>
<proteinExistence type="inferred from homology"/>
<evidence type="ECO:0000256" key="7">
    <source>
        <dbReference type="ARBA" id="ARBA00022840"/>
    </source>
</evidence>
<dbReference type="InterPro" id="IPR027417">
    <property type="entry name" value="P-loop_NTPase"/>
</dbReference>
<dbReference type="AlphaFoldDB" id="A0A975IM98"/>
<sequence length="549" mass="62765">MFSFALIISSELLMPRIVGDCLIGKENSSQNKIIISLIFVVLCIIAGDLLLNFCISKLSSSIFKDLSTDLFKKINTFSISEVENLGVSTIVSRSTYSINQIINFVVTFYKVALCTPIILLVCCLIMWRIHPTLTYGLFCIIVCFIIILIFIIKKNFSLSLRIHQKLEKLNYKIRSDVTGVKIIRSLNKEKIEEKKFEQINSNFTNLVIKLFRSISSIEPFFYILLNISLIATIFLSSDLIYSKKVNIKELYIVTSYNVLVLSYILSFLLLFMMFPKTLTAVSKIQFLFNIQPSIKNNLDKMEKLEKITTLEFQNVYFRHHSNEEFILKNINFTAKESEKIAFVGKTGSGKTTLMNLIPRLIDPSKGVVKINNIDIKNYDLKLLRNKIGFVSQKNILFKGTILSNLLFGKENASQENILDKSKMSQSYEMIQNKMYQLEEPVSELGSNLSGGQKQRLSITRAFLKEPDIYIFDDSFSALDYATDLAIRRSLFEQNTKSITIIVAQRLSSILTVDKIIVLDKGEIVNIGTHQELMEKCSIYKDIAFSQNIK</sequence>